<dbReference type="EMBL" id="JXBC01000001">
    <property type="protein sequence ID" value="KIU13208.1"/>
    <property type="molecule type" value="Genomic_DNA"/>
</dbReference>
<evidence type="ECO:0008006" key="3">
    <source>
        <dbReference type="Google" id="ProtNLM"/>
    </source>
</evidence>
<dbReference type="Proteomes" id="UP000032247">
    <property type="component" value="Unassembled WGS sequence"/>
</dbReference>
<name>A0A0D1IV81_BACIU</name>
<protein>
    <recommendedName>
        <fullName evidence="3">DUF2634 domain-containing protein</fullName>
    </recommendedName>
</protein>
<accession>A0A0D1IV81</accession>
<dbReference type="Gene3D" id="3.10.450.40">
    <property type="match status" value="1"/>
</dbReference>
<sequence>MKTLKLKDGDLCFENGELQMVEGDAELAQSVEMILRTSLGEFELDEHVGLDRSNILRKQFDQGEAQYDIINAISQEERIASVESVNFLMDKESRSLAVHVKMTKEDEETIEIGGVDLA</sequence>
<proteinExistence type="predicted"/>
<dbReference type="AlphaFoldDB" id="A0A0D1IV81"/>
<dbReference type="PATRIC" id="fig|1423.173.peg.330"/>
<dbReference type="InterPro" id="IPR020288">
    <property type="entry name" value="Sheath_initiator"/>
</dbReference>
<dbReference type="Pfam" id="PF10934">
    <property type="entry name" value="Sheath_initiator"/>
    <property type="match status" value="1"/>
</dbReference>
<evidence type="ECO:0000313" key="1">
    <source>
        <dbReference type="EMBL" id="KIU13208.1"/>
    </source>
</evidence>
<gene>
    <name evidence="1" type="ORF">SC09_Contig17orf00394</name>
</gene>
<organism evidence="1 2">
    <name type="scientific">Bacillus subtilis</name>
    <dbReference type="NCBI Taxonomy" id="1423"/>
    <lineage>
        <taxon>Bacteria</taxon>
        <taxon>Bacillati</taxon>
        <taxon>Bacillota</taxon>
        <taxon>Bacilli</taxon>
        <taxon>Bacillales</taxon>
        <taxon>Bacillaceae</taxon>
        <taxon>Bacillus</taxon>
    </lineage>
</organism>
<evidence type="ECO:0000313" key="2">
    <source>
        <dbReference type="Proteomes" id="UP000032247"/>
    </source>
</evidence>
<comment type="caution">
    <text evidence="1">The sequence shown here is derived from an EMBL/GenBank/DDBJ whole genome shotgun (WGS) entry which is preliminary data.</text>
</comment>
<dbReference type="SUPFAM" id="SSF160719">
    <property type="entry name" value="gpW/gp25-like"/>
    <property type="match status" value="1"/>
</dbReference>
<reference evidence="1 2" key="1">
    <citation type="submission" date="2014-12" db="EMBL/GenBank/DDBJ databases">
        <title>Comparative genome analysis of Bacillus coagulans HM-08, Clostridium butyricum HM-68, Bacillus subtilis HM-66 and Bacillus licheniformis BL-09.</title>
        <authorList>
            <person name="Zhang H."/>
        </authorList>
    </citation>
    <scope>NUCLEOTIDE SEQUENCE [LARGE SCALE GENOMIC DNA]</scope>
    <source>
        <strain evidence="1 2">HM-66</strain>
    </source>
</reference>